<protein>
    <recommendedName>
        <fullName evidence="2">DUF374 domain-containing protein</fullName>
    </recommendedName>
</protein>
<evidence type="ECO:0000256" key="1">
    <source>
        <dbReference type="SAM" id="Phobius"/>
    </source>
</evidence>
<dbReference type="Pfam" id="PF04028">
    <property type="entry name" value="DUF374"/>
    <property type="match status" value="1"/>
</dbReference>
<keyword evidence="1" id="KW-1133">Transmembrane helix</keyword>
<dbReference type="OrthoDB" id="9810508at2"/>
<reference evidence="3 4" key="1">
    <citation type="journal article" date="2011" name="J. Bacteriol.">
        <title>Genome sequence of 'Pedosphaera parvula' Ellin514, an aerobic Verrucomicrobial isolate from pasture soil.</title>
        <authorList>
            <person name="Kant R."/>
            <person name="van Passel M.W."/>
            <person name="Sangwan P."/>
            <person name="Palva A."/>
            <person name="Lucas S."/>
            <person name="Copeland A."/>
            <person name="Lapidus A."/>
            <person name="Glavina Del Rio T."/>
            <person name="Dalin E."/>
            <person name="Tice H."/>
            <person name="Bruce D."/>
            <person name="Goodwin L."/>
            <person name="Pitluck S."/>
            <person name="Chertkov O."/>
            <person name="Larimer F.W."/>
            <person name="Land M.L."/>
            <person name="Hauser L."/>
            <person name="Brettin T.S."/>
            <person name="Detter J.C."/>
            <person name="Han S."/>
            <person name="de Vos W.M."/>
            <person name="Janssen P.H."/>
            <person name="Smidt H."/>
        </authorList>
    </citation>
    <scope>NUCLEOTIDE SEQUENCE [LARGE SCALE GENOMIC DNA]</scope>
    <source>
        <strain evidence="3 4">Ellin514</strain>
    </source>
</reference>
<evidence type="ECO:0000313" key="3">
    <source>
        <dbReference type="EMBL" id="EEF59236.1"/>
    </source>
</evidence>
<evidence type="ECO:0000313" key="4">
    <source>
        <dbReference type="Proteomes" id="UP000003688"/>
    </source>
</evidence>
<proteinExistence type="predicted"/>
<dbReference type="STRING" id="320771.Cflav_PD2087"/>
<dbReference type="Proteomes" id="UP000003688">
    <property type="component" value="Unassembled WGS sequence"/>
</dbReference>
<dbReference type="EMBL" id="ABOX02000030">
    <property type="protein sequence ID" value="EEF59236.1"/>
    <property type="molecule type" value="Genomic_DNA"/>
</dbReference>
<feature type="transmembrane region" description="Helical" evidence="1">
    <location>
        <begin position="20"/>
        <end position="39"/>
    </location>
</feature>
<keyword evidence="1" id="KW-0472">Membrane</keyword>
<organism evidence="3 4">
    <name type="scientific">Pedosphaera parvula (strain Ellin514)</name>
    <dbReference type="NCBI Taxonomy" id="320771"/>
    <lineage>
        <taxon>Bacteria</taxon>
        <taxon>Pseudomonadati</taxon>
        <taxon>Verrucomicrobiota</taxon>
        <taxon>Pedosphaerae</taxon>
        <taxon>Pedosphaerales</taxon>
        <taxon>Pedosphaeraceae</taxon>
        <taxon>Pedosphaera</taxon>
    </lineage>
</organism>
<name>B9XLI8_PEDPL</name>
<dbReference type="RefSeq" id="WP_007416677.1">
    <property type="nucleotide sequence ID" value="NZ_ABOX02000030.1"/>
</dbReference>
<evidence type="ECO:0000259" key="2">
    <source>
        <dbReference type="Pfam" id="PF04028"/>
    </source>
</evidence>
<comment type="caution">
    <text evidence="3">The sequence shown here is derived from an EMBL/GenBank/DDBJ whole genome shotgun (WGS) entry which is preliminary data.</text>
</comment>
<gene>
    <name evidence="3" type="ORF">Cflav_PD2087</name>
</gene>
<sequence length="230" mass="26379">MTRVAVKSSGVVVPHAPKWYQRLGAFIVYLLIRAVSLTIRFKRIDRSEYYEGKEPGPSIYCVWHNRLPLSMYCYYSYIKKYNRSEGLASMVSASKDGGFLVGVLECYGVQPIRGSSSRRGAQALRELTSWARRGYDLSITPDGPRGPCYQVQEGIVALAQLTEFAIMPVTYNLSWKITLNSWDRFQIPLPFSRCEIIYEKPIRVPRSATESERETYRQQLEQVLRGISKD</sequence>
<keyword evidence="4" id="KW-1185">Reference proteome</keyword>
<dbReference type="InterPro" id="IPR007172">
    <property type="entry name" value="DUF374"/>
</dbReference>
<keyword evidence="1" id="KW-0812">Transmembrane</keyword>
<dbReference type="CDD" id="cd07983">
    <property type="entry name" value="LPLAT_DUF374-like"/>
    <property type="match status" value="1"/>
</dbReference>
<dbReference type="AlphaFoldDB" id="B9XLI8"/>
<feature type="domain" description="DUF374" evidence="2">
    <location>
        <begin position="81"/>
        <end position="147"/>
    </location>
</feature>
<accession>B9XLI8</accession>